<dbReference type="GO" id="GO:0004803">
    <property type="term" value="F:transposase activity"/>
    <property type="evidence" value="ECO:0007669"/>
    <property type="project" value="InterPro"/>
</dbReference>
<dbReference type="InterPro" id="IPR010921">
    <property type="entry name" value="Trp_repressor/repl_initiator"/>
</dbReference>
<comment type="similarity">
    <text evidence="1">Belongs to the transposase 8 family.</text>
</comment>
<organism evidence="2 3">
    <name type="scientific">Sphingomonas glacialis</name>
    <dbReference type="NCBI Taxonomy" id="658225"/>
    <lineage>
        <taxon>Bacteria</taxon>
        <taxon>Pseudomonadati</taxon>
        <taxon>Pseudomonadota</taxon>
        <taxon>Alphaproteobacteria</taxon>
        <taxon>Sphingomonadales</taxon>
        <taxon>Sphingomonadaceae</taxon>
        <taxon>Sphingomonas</taxon>
    </lineage>
</organism>
<dbReference type="SUPFAM" id="SSF48295">
    <property type="entry name" value="TrpR-like"/>
    <property type="match status" value="1"/>
</dbReference>
<dbReference type="PANTHER" id="PTHR37936:SF3">
    <property type="entry name" value="TRANSPOSASE INSC FOR INSERTION ELEMENT IS2A-RELATED"/>
    <property type="match status" value="1"/>
</dbReference>
<proteinExistence type="inferred from homology"/>
<dbReference type="OrthoDB" id="7275306at2"/>
<name>A0A502G1Y5_9SPHN</name>
<comment type="caution">
    <text evidence="2">The sequence shown here is derived from an EMBL/GenBank/DDBJ whole genome shotgun (WGS) entry which is preliminary data.</text>
</comment>
<dbReference type="Pfam" id="PF01527">
    <property type="entry name" value="HTH_Tnp_1"/>
    <property type="match status" value="1"/>
</dbReference>
<dbReference type="Gene3D" id="1.10.10.10">
    <property type="entry name" value="Winged helix-like DNA-binding domain superfamily/Winged helix DNA-binding domain"/>
    <property type="match status" value="1"/>
</dbReference>
<dbReference type="AlphaFoldDB" id="A0A502G1Y5"/>
<gene>
    <name evidence="2" type="ORF">EAH76_10855</name>
</gene>
<keyword evidence="3" id="KW-1185">Reference proteome</keyword>
<evidence type="ECO:0000313" key="2">
    <source>
        <dbReference type="EMBL" id="TPG55063.1"/>
    </source>
</evidence>
<accession>A0A502G1Y5</accession>
<evidence type="ECO:0000313" key="3">
    <source>
        <dbReference type="Proteomes" id="UP000319931"/>
    </source>
</evidence>
<dbReference type="GO" id="GO:0043565">
    <property type="term" value="F:sequence-specific DNA binding"/>
    <property type="evidence" value="ECO:0007669"/>
    <property type="project" value="InterPro"/>
</dbReference>
<evidence type="ECO:0000256" key="1">
    <source>
        <dbReference type="ARBA" id="ARBA00009964"/>
    </source>
</evidence>
<dbReference type="RefSeq" id="WP_140850200.1">
    <property type="nucleotide sequence ID" value="NZ_RCZC01000002.1"/>
</dbReference>
<dbReference type="EMBL" id="RCZC01000002">
    <property type="protein sequence ID" value="TPG55063.1"/>
    <property type="molecule type" value="Genomic_DNA"/>
</dbReference>
<dbReference type="GO" id="GO:0006313">
    <property type="term" value="P:DNA transposition"/>
    <property type="evidence" value="ECO:0007669"/>
    <property type="project" value="InterPro"/>
</dbReference>
<dbReference type="InterPro" id="IPR002514">
    <property type="entry name" value="Transposase_8"/>
</dbReference>
<dbReference type="NCBIfam" id="NF047595">
    <property type="entry name" value="IS66_ISRel24_TnpA"/>
    <property type="match status" value="1"/>
</dbReference>
<protein>
    <submittedName>
        <fullName evidence="2">Transposase</fullName>
    </submittedName>
</protein>
<sequence>MAQVTILAGPERRRRWSDEQREQIVAEAFQSGARVCDVARRHDVARSQIYEWRQVMRRHADPAFVPAVLVDERPQQVCEPVVAAVFDLPDGGRLKIFASASPALAAAALKAMR</sequence>
<dbReference type="InterPro" id="IPR036388">
    <property type="entry name" value="WH-like_DNA-bd_sf"/>
</dbReference>
<dbReference type="PANTHER" id="PTHR37936">
    <property type="entry name" value="TRANSPOSASE INSC FOR INSERTION ELEMENT IS2A-RELATED"/>
    <property type="match status" value="1"/>
</dbReference>
<dbReference type="Proteomes" id="UP000319931">
    <property type="component" value="Unassembled WGS sequence"/>
</dbReference>
<reference evidence="2 3" key="1">
    <citation type="journal article" date="2019" name="Environ. Microbiol.">
        <title>Species interactions and distinct microbial communities in high Arctic permafrost affected cryosols are associated with the CH4 and CO2 gas fluxes.</title>
        <authorList>
            <person name="Altshuler I."/>
            <person name="Hamel J."/>
            <person name="Turney S."/>
            <person name="Magnuson E."/>
            <person name="Levesque R."/>
            <person name="Greer C."/>
            <person name="Whyte L.G."/>
        </authorList>
    </citation>
    <scope>NUCLEOTIDE SEQUENCE [LARGE SCALE GENOMIC DNA]</scope>
    <source>
        <strain evidence="2 3">E6.1</strain>
    </source>
</reference>